<evidence type="ECO:0000313" key="2">
    <source>
        <dbReference type="Proteomes" id="UP000828390"/>
    </source>
</evidence>
<accession>A0A9D4IVP3</accession>
<evidence type="ECO:0000313" key="1">
    <source>
        <dbReference type="EMBL" id="KAH3788540.1"/>
    </source>
</evidence>
<reference evidence="1" key="2">
    <citation type="submission" date="2020-11" db="EMBL/GenBank/DDBJ databases">
        <authorList>
            <person name="McCartney M.A."/>
            <person name="Auch B."/>
            <person name="Kono T."/>
            <person name="Mallez S."/>
            <person name="Becker A."/>
            <person name="Gohl D.M."/>
            <person name="Silverstein K.A.T."/>
            <person name="Koren S."/>
            <person name="Bechman K.B."/>
            <person name="Herman A."/>
            <person name="Abrahante J.E."/>
            <person name="Garbe J."/>
        </authorList>
    </citation>
    <scope>NUCLEOTIDE SEQUENCE</scope>
    <source>
        <strain evidence="1">Duluth1</strain>
        <tissue evidence="1">Whole animal</tissue>
    </source>
</reference>
<name>A0A9D4IVP3_DREPO</name>
<reference evidence="1" key="1">
    <citation type="journal article" date="2019" name="bioRxiv">
        <title>The Genome of the Zebra Mussel, Dreissena polymorpha: A Resource for Invasive Species Research.</title>
        <authorList>
            <person name="McCartney M.A."/>
            <person name="Auch B."/>
            <person name="Kono T."/>
            <person name="Mallez S."/>
            <person name="Zhang Y."/>
            <person name="Obille A."/>
            <person name="Becker A."/>
            <person name="Abrahante J.E."/>
            <person name="Garbe J."/>
            <person name="Badalamenti J.P."/>
            <person name="Herman A."/>
            <person name="Mangelson H."/>
            <person name="Liachko I."/>
            <person name="Sullivan S."/>
            <person name="Sone E.D."/>
            <person name="Koren S."/>
            <person name="Silverstein K.A.T."/>
            <person name="Beckman K.B."/>
            <person name="Gohl D.M."/>
        </authorList>
    </citation>
    <scope>NUCLEOTIDE SEQUENCE</scope>
    <source>
        <strain evidence="1">Duluth1</strain>
        <tissue evidence="1">Whole animal</tissue>
    </source>
</reference>
<sequence length="113" mass="12610">MPSGKTKFYPSWMEKMDNRGKTLGSWCKRDTGNEFAGYCTVCMKSISCSNSGANQLISHADGQKHKETIMKYMHDNSQKCLLEVLQSQAALRVVWINYLYASTSITQGTGTKG</sequence>
<dbReference type="Proteomes" id="UP000828390">
    <property type="component" value="Unassembled WGS sequence"/>
</dbReference>
<proteinExistence type="predicted"/>
<comment type="caution">
    <text evidence="1">The sequence shown here is derived from an EMBL/GenBank/DDBJ whole genome shotgun (WGS) entry which is preliminary data.</text>
</comment>
<gene>
    <name evidence="1" type="ORF">DPMN_166685</name>
</gene>
<keyword evidence="2" id="KW-1185">Reference proteome</keyword>
<organism evidence="1 2">
    <name type="scientific">Dreissena polymorpha</name>
    <name type="common">Zebra mussel</name>
    <name type="synonym">Mytilus polymorpha</name>
    <dbReference type="NCBI Taxonomy" id="45954"/>
    <lineage>
        <taxon>Eukaryota</taxon>
        <taxon>Metazoa</taxon>
        <taxon>Spiralia</taxon>
        <taxon>Lophotrochozoa</taxon>
        <taxon>Mollusca</taxon>
        <taxon>Bivalvia</taxon>
        <taxon>Autobranchia</taxon>
        <taxon>Heteroconchia</taxon>
        <taxon>Euheterodonta</taxon>
        <taxon>Imparidentia</taxon>
        <taxon>Neoheterodontei</taxon>
        <taxon>Myida</taxon>
        <taxon>Dreissenoidea</taxon>
        <taxon>Dreissenidae</taxon>
        <taxon>Dreissena</taxon>
    </lineage>
</organism>
<dbReference type="EMBL" id="JAIWYP010000008">
    <property type="protein sequence ID" value="KAH3788540.1"/>
    <property type="molecule type" value="Genomic_DNA"/>
</dbReference>
<protein>
    <submittedName>
        <fullName evidence="1">Uncharacterized protein</fullName>
    </submittedName>
</protein>
<dbReference type="AlphaFoldDB" id="A0A9D4IVP3"/>